<name>A0A2R6A8J4_9ARCH</name>
<dbReference type="Proteomes" id="UP000240569">
    <property type="component" value="Unassembled WGS sequence"/>
</dbReference>
<comment type="caution">
    <text evidence="1">The sequence shown here is derived from an EMBL/GenBank/DDBJ whole genome shotgun (WGS) entry which is preliminary data.</text>
</comment>
<dbReference type="AlphaFoldDB" id="A0A2R6A8J4"/>
<protein>
    <recommendedName>
        <fullName evidence="3">Schlafen group 3-like DNA/RNA helicase domain-containing protein</fullName>
    </recommendedName>
</protein>
<dbReference type="EMBL" id="NEXD01000140">
    <property type="protein sequence ID" value="PSN82645.1"/>
    <property type="molecule type" value="Genomic_DNA"/>
</dbReference>
<evidence type="ECO:0000313" key="1">
    <source>
        <dbReference type="EMBL" id="PSN82645.1"/>
    </source>
</evidence>
<proteinExistence type="predicted"/>
<reference evidence="1 2" key="1">
    <citation type="submission" date="2017-04" db="EMBL/GenBank/DDBJ databases">
        <title>Novel microbial lineages endemic to geothermal iron-oxide mats fill important gaps in the evolutionary history of Archaea.</title>
        <authorList>
            <person name="Jay Z.J."/>
            <person name="Beam J.P."/>
            <person name="Dlakic M."/>
            <person name="Rusch D.B."/>
            <person name="Kozubal M.A."/>
            <person name="Inskeep W.P."/>
        </authorList>
    </citation>
    <scope>NUCLEOTIDE SEQUENCE [LARGE SCALE GENOMIC DNA]</scope>
    <source>
        <strain evidence="1">BE_D</strain>
    </source>
</reference>
<sequence>MKSFGDALKDGSVKLRDYVERAAQTGALDDRLFAVDLSKADALDAAEFFDRTELVKNLETLVRQVLRRVSQGSGNAVYILDTVMGGGKSHTLVYLYFLFQKRSLANSRPELREILRDEELEGVPDAEVVVFDGMNADPSLLFEEQPNIARFFKDGGGKDKVTKNIEAVGKPVVFLLDEVLTYLAKRKEIVVDETKLKVNIKCTCGKL</sequence>
<evidence type="ECO:0000313" key="2">
    <source>
        <dbReference type="Proteomes" id="UP000240569"/>
    </source>
</evidence>
<accession>A0A2R6A8J4</accession>
<organism evidence="1 2">
    <name type="scientific">Candidatus Marsarchaeota G1 archaeon BE_D</name>
    <dbReference type="NCBI Taxonomy" id="1978156"/>
    <lineage>
        <taxon>Archaea</taxon>
        <taxon>Candidatus Marsarchaeota</taxon>
        <taxon>Candidatus Marsarchaeota group 1</taxon>
    </lineage>
</organism>
<evidence type="ECO:0008006" key="3">
    <source>
        <dbReference type="Google" id="ProtNLM"/>
    </source>
</evidence>
<gene>
    <name evidence="1" type="ORF">B9Q02_11425</name>
</gene>